<keyword evidence="2" id="KW-0472">Membrane</keyword>
<evidence type="ECO:0000313" key="5">
    <source>
        <dbReference type="Proteomes" id="UP000290900"/>
    </source>
</evidence>
<dbReference type="PANTHER" id="PTHR14248">
    <property type="entry name" value="CYCLIN Y, ISOFORM A"/>
    <property type="match status" value="1"/>
</dbReference>
<dbReference type="InParanoid" id="A0A448YT10"/>
<evidence type="ECO:0000313" key="4">
    <source>
        <dbReference type="EMBL" id="VEU24048.1"/>
    </source>
</evidence>
<dbReference type="EMBL" id="CAACVR010000067">
    <property type="protein sequence ID" value="VEU24048.1"/>
    <property type="molecule type" value="Genomic_DNA"/>
</dbReference>
<evidence type="ECO:0000256" key="2">
    <source>
        <dbReference type="SAM" id="Phobius"/>
    </source>
</evidence>
<feature type="compositionally biased region" description="Polar residues" evidence="1">
    <location>
        <begin position="740"/>
        <end position="752"/>
    </location>
</feature>
<dbReference type="STRING" id="13370.A0A448YT10"/>
<evidence type="ECO:0000259" key="3">
    <source>
        <dbReference type="PROSITE" id="PS50003"/>
    </source>
</evidence>
<accession>A0A448YT10</accession>
<dbReference type="SMART" id="SM00233">
    <property type="entry name" value="PH"/>
    <property type="match status" value="1"/>
</dbReference>
<dbReference type="InterPro" id="IPR042067">
    <property type="entry name" value="Sip3_PH"/>
</dbReference>
<reference evidence="4 5" key="1">
    <citation type="submission" date="2018-12" db="EMBL/GenBank/DDBJ databases">
        <authorList>
            <person name="Tiukova I."/>
            <person name="Dainat J."/>
        </authorList>
    </citation>
    <scope>NUCLEOTIDE SEQUENCE [LARGE SCALE GENOMIC DNA]</scope>
</reference>
<feature type="region of interest" description="Disordered" evidence="1">
    <location>
        <begin position="722"/>
        <end position="752"/>
    </location>
</feature>
<dbReference type="Gene3D" id="1.20.1270.60">
    <property type="entry name" value="Arfaptin homology (AH) domain/BAR domain"/>
    <property type="match status" value="1"/>
</dbReference>
<dbReference type="InterPro" id="IPR004148">
    <property type="entry name" value="BAR_dom"/>
</dbReference>
<dbReference type="InterPro" id="IPR001849">
    <property type="entry name" value="PH_domain"/>
</dbReference>
<protein>
    <submittedName>
        <fullName evidence="4">DEKNAAC105152</fullName>
    </submittedName>
</protein>
<dbReference type="Proteomes" id="UP000290900">
    <property type="component" value="Unassembled WGS sequence"/>
</dbReference>
<dbReference type="InterPro" id="IPR011993">
    <property type="entry name" value="PH-like_dom_sf"/>
</dbReference>
<keyword evidence="2" id="KW-1133">Transmembrane helix</keyword>
<feature type="domain" description="PH" evidence="3">
    <location>
        <begin position="317"/>
        <end position="418"/>
    </location>
</feature>
<dbReference type="SUPFAM" id="SSF50729">
    <property type="entry name" value="PH domain-like"/>
    <property type="match status" value="1"/>
</dbReference>
<dbReference type="CDD" id="cd13280">
    <property type="entry name" value="PH_SIP3"/>
    <property type="match status" value="1"/>
</dbReference>
<dbReference type="FunCoup" id="A0A448YT10">
    <property type="interactions" value="53"/>
</dbReference>
<proteinExistence type="predicted"/>
<dbReference type="GO" id="GO:0005737">
    <property type="term" value="C:cytoplasm"/>
    <property type="evidence" value="ECO:0007669"/>
    <property type="project" value="InterPro"/>
</dbReference>
<dbReference type="Pfam" id="PF00169">
    <property type="entry name" value="PH"/>
    <property type="match status" value="1"/>
</dbReference>
<keyword evidence="2" id="KW-0812">Transmembrane</keyword>
<evidence type="ECO:0000256" key="1">
    <source>
        <dbReference type="SAM" id="MobiDB-lite"/>
    </source>
</evidence>
<feature type="transmembrane region" description="Helical" evidence="2">
    <location>
        <begin position="995"/>
        <end position="1018"/>
    </location>
</feature>
<dbReference type="AlphaFoldDB" id="A0A448YT10"/>
<dbReference type="OrthoDB" id="10070851at2759"/>
<dbReference type="Gene3D" id="2.30.29.30">
    <property type="entry name" value="Pleckstrin-homology domain (PH domain)/Phosphotyrosine-binding domain (PTB)"/>
    <property type="match status" value="1"/>
</dbReference>
<dbReference type="SUPFAM" id="SSF103657">
    <property type="entry name" value="BAR/IMD domain-like"/>
    <property type="match status" value="1"/>
</dbReference>
<dbReference type="Pfam" id="PF16746">
    <property type="entry name" value="BAR_3"/>
    <property type="match status" value="1"/>
</dbReference>
<keyword evidence="5" id="KW-1185">Reference proteome</keyword>
<gene>
    <name evidence="4" type="ORF">BRENAR_LOCUS4777</name>
</gene>
<dbReference type="InterPro" id="IPR027267">
    <property type="entry name" value="AH/BAR_dom_sf"/>
</dbReference>
<organism evidence="4 5">
    <name type="scientific">Brettanomyces naardenensis</name>
    <name type="common">Yeast</name>
    <dbReference type="NCBI Taxonomy" id="13370"/>
    <lineage>
        <taxon>Eukaryota</taxon>
        <taxon>Fungi</taxon>
        <taxon>Dikarya</taxon>
        <taxon>Ascomycota</taxon>
        <taxon>Saccharomycotina</taxon>
        <taxon>Pichiomycetes</taxon>
        <taxon>Pichiales</taxon>
        <taxon>Pichiaceae</taxon>
        <taxon>Brettanomyces</taxon>
    </lineage>
</organism>
<name>A0A448YT10_BRENA</name>
<sequence>MPSDPSPPPFTPTVPSSSILSEPANHRLIRLVAVGLKEASTDSPCFRASLHYSDTAISSIVQSLRDITTFFHRYVVLAADISDLHDDFNVIFAPIPSDDASNELVSKDIAAPCLEATIKGTNEAFKTIRRLLHLDTDVFKTIQSFLDTDIVRYLTLRQQFSAVQQRYEALLAKYMSLPKAYDPAKTKEDALQLFEIRKQYVHLSLSLWVNIQKLDLRLSSVLVEICSAMWPSSPEVSSLLAFPGLRSAYTAITRLQVCLSLQKASAKSLIDDLGKVKRSSEVSVNNLFTPSAELSDYDPAPLNNDNVFLDGKRPQEQFEKHGWVFLKSQLVGSGVQVWLKRWLFIKGEVFGFLAISGNGQYVEESDRFGVLLANVRYIPGEDRKFCFEIKTVQFSVTLQVETVAELKSWLTVFRSVKRRAVQNNSGYAASRYESLLDQFRLVPVVDADYSLVTTSVSTDKIRTLVNGQLAHVHADLKINPPLATQLTSLSVLSHLYLSSEMVPSASTGNFWGFVNWGLYYVVNPESRAFLLEKAESQPKKPSLVLRYPESFPHDLKMADVELRAVYEGYVGAHELVLVRFKGSWSPNSSQELFCNLYVTTKALYIYTNNCGLISVSSLPLTDFLYSEVVSKDRYDIIKVYLVSGLSIKLKVFVGSAIAISDQVNLVMRNQRSEHPRSIEQLLPELEEIKNRGDNPERNSASMESSSKPDLLLQDSSIVTLAGNPEPGADDLDTDVHKQPVSPSNIPSQVSFSGYQNDDEPAVLLWRKSYSMPAKALFHLLLGDESQMLRCMLPVRAETTMGHTAWRCDERQVLTRIIWTSDGDLIGAKQQIDKMVNNKYYTFTQTSPRLRILFGILRRIRIRFVIYSTNSRGCGLAVYYHLEKKGRRIGFMVRRMLSQILLYRVEELDSRIKHAQALISKESRNIASAIKVYGVITKFVSNKPMAEEEAFDNEVKFISFQLFGVLYAERLNFEFCKISFIFLKRVASMVSSCFSIVYASAFWIGLLIVSALLNLFLFGKASYSYWEEKGLERYADRLSTHPAYLQRAISVSEINAILEPESSSALSYNASESQCFQEFSRMASLLKSGEQEDETSMTESLVGLRLKRNELLSQMNVLNNIERNYIYKEWQNWVLREHKNCETVRKEYSDRYDKDIARYCESVKREMDSLYRELL</sequence>
<dbReference type="PROSITE" id="PS50003">
    <property type="entry name" value="PH_DOMAIN"/>
    <property type="match status" value="1"/>
</dbReference>